<dbReference type="CDD" id="cd03405">
    <property type="entry name" value="SPFH_HflC"/>
    <property type="match status" value="1"/>
</dbReference>
<keyword evidence="5" id="KW-0472">Membrane</keyword>
<evidence type="ECO:0000256" key="5">
    <source>
        <dbReference type="ARBA" id="ARBA00023136"/>
    </source>
</evidence>
<dbReference type="EMBL" id="JACHHY010000020">
    <property type="protein sequence ID" value="MBB5019791.1"/>
    <property type="molecule type" value="Genomic_DNA"/>
</dbReference>
<dbReference type="PANTHER" id="PTHR42911">
    <property type="entry name" value="MODULATOR OF FTSH PROTEASE HFLC"/>
    <property type="match status" value="1"/>
</dbReference>
<dbReference type="PANTHER" id="PTHR42911:SF1">
    <property type="entry name" value="MODULATOR OF FTSH PROTEASE HFLC"/>
    <property type="match status" value="1"/>
</dbReference>
<keyword evidence="4" id="KW-1133">Transmembrane helix</keyword>
<evidence type="ECO:0000256" key="2">
    <source>
        <dbReference type="ARBA" id="ARBA00007862"/>
    </source>
</evidence>
<dbReference type="AlphaFoldDB" id="A0A840MXB0"/>
<gene>
    <name evidence="8" type="ORF">HNQ59_003099</name>
</gene>
<dbReference type="InterPro" id="IPR010200">
    <property type="entry name" value="HflC"/>
</dbReference>
<dbReference type="Pfam" id="PF01145">
    <property type="entry name" value="Band_7"/>
    <property type="match status" value="1"/>
</dbReference>
<dbReference type="GO" id="GO:0006508">
    <property type="term" value="P:proteolysis"/>
    <property type="evidence" value="ECO:0007669"/>
    <property type="project" value="UniProtKB-KW"/>
</dbReference>
<feature type="domain" description="Band 7" evidence="7">
    <location>
        <begin position="23"/>
        <end position="187"/>
    </location>
</feature>
<evidence type="ECO:0000313" key="8">
    <source>
        <dbReference type="EMBL" id="MBB5019791.1"/>
    </source>
</evidence>
<evidence type="ECO:0000256" key="1">
    <source>
        <dbReference type="ARBA" id="ARBA00004167"/>
    </source>
</evidence>
<evidence type="ECO:0000256" key="6">
    <source>
        <dbReference type="PIRNR" id="PIRNR005651"/>
    </source>
</evidence>
<dbReference type="NCBIfam" id="TIGR01932">
    <property type="entry name" value="hflC"/>
    <property type="match status" value="1"/>
</dbReference>
<dbReference type="GO" id="GO:0008233">
    <property type="term" value="F:peptidase activity"/>
    <property type="evidence" value="ECO:0007669"/>
    <property type="project" value="UniProtKB-KW"/>
</dbReference>
<dbReference type="Gene3D" id="3.30.479.30">
    <property type="entry name" value="Band 7 domain"/>
    <property type="match status" value="1"/>
</dbReference>
<organism evidence="8 9">
    <name type="scientific">Chitinivorax tropicus</name>
    <dbReference type="NCBI Taxonomy" id="714531"/>
    <lineage>
        <taxon>Bacteria</taxon>
        <taxon>Pseudomonadati</taxon>
        <taxon>Pseudomonadota</taxon>
        <taxon>Betaproteobacteria</taxon>
        <taxon>Chitinivorax</taxon>
    </lineage>
</organism>
<proteinExistence type="inferred from homology"/>
<dbReference type="SUPFAM" id="SSF117892">
    <property type="entry name" value="Band 7/SPFH domain"/>
    <property type="match status" value="1"/>
</dbReference>
<dbReference type="SMART" id="SM00244">
    <property type="entry name" value="PHB"/>
    <property type="match status" value="1"/>
</dbReference>
<dbReference type="RefSeq" id="WP_184041192.1">
    <property type="nucleotide sequence ID" value="NZ_JACHHY010000020.1"/>
</dbReference>
<name>A0A840MXB0_9PROT</name>
<reference evidence="8 9" key="1">
    <citation type="submission" date="2020-08" db="EMBL/GenBank/DDBJ databases">
        <title>Genomic Encyclopedia of Type Strains, Phase IV (KMG-IV): sequencing the most valuable type-strain genomes for metagenomic binning, comparative biology and taxonomic classification.</title>
        <authorList>
            <person name="Goeker M."/>
        </authorList>
    </citation>
    <scope>NUCLEOTIDE SEQUENCE [LARGE SCALE GENOMIC DNA]</scope>
    <source>
        <strain evidence="8 9">DSM 27165</strain>
    </source>
</reference>
<dbReference type="PIRSF" id="PIRSF005651">
    <property type="entry name" value="HflC"/>
    <property type="match status" value="1"/>
</dbReference>
<keyword evidence="3" id="KW-0812">Transmembrane</keyword>
<sequence>MENNNKLLPTLALGLLILMLAWSSAFRVDQRKYAMVFQFGEVTKVVDKPGLYFRAPLLENVRYFDKRILTIDAEEPDRFQTQEKKNVLVDSFIKWRIANVEKFFKTFRGQESVAADRLRQIVYGGLRDEIGKLTVAEIISGRRSSVIESLMARTNAEVAEYGVQVVDVRLKRVDFPANISGAVYDRMQAERKRVANELRSEGSAEAEKIRADADRQREVILAQAYKQAQEVKGEGDAKAAGIYAEAYNQNPEFYSFYRSLEAYKQSFRNKSDVMVLDPSSDFFKYLKNPGKGASK</sequence>
<evidence type="ECO:0000313" key="9">
    <source>
        <dbReference type="Proteomes" id="UP000575898"/>
    </source>
</evidence>
<evidence type="ECO:0000256" key="4">
    <source>
        <dbReference type="ARBA" id="ARBA00022989"/>
    </source>
</evidence>
<comment type="subcellular location">
    <subcellularLocation>
        <location evidence="1">Membrane</location>
        <topology evidence="1">Single-pass membrane protein</topology>
    </subcellularLocation>
</comment>
<keyword evidence="9" id="KW-1185">Reference proteome</keyword>
<keyword evidence="8" id="KW-0645">Protease</keyword>
<keyword evidence="8" id="KW-0378">Hydrolase</keyword>
<comment type="function">
    <text evidence="6">HflC and HflK could regulate a protease.</text>
</comment>
<evidence type="ECO:0000256" key="3">
    <source>
        <dbReference type="ARBA" id="ARBA00022692"/>
    </source>
</evidence>
<comment type="caution">
    <text evidence="8">The sequence shown here is derived from an EMBL/GenBank/DDBJ whole genome shotgun (WGS) entry which is preliminary data.</text>
</comment>
<protein>
    <recommendedName>
        <fullName evidence="6">Protein HflC</fullName>
    </recommendedName>
</protein>
<dbReference type="GO" id="GO:0016020">
    <property type="term" value="C:membrane"/>
    <property type="evidence" value="ECO:0007669"/>
    <property type="project" value="UniProtKB-SubCell"/>
</dbReference>
<dbReference type="Proteomes" id="UP000575898">
    <property type="component" value="Unassembled WGS sequence"/>
</dbReference>
<accession>A0A840MXB0</accession>
<dbReference type="InterPro" id="IPR036013">
    <property type="entry name" value="Band_7/SPFH_dom_sf"/>
</dbReference>
<evidence type="ECO:0000259" key="7">
    <source>
        <dbReference type="SMART" id="SM00244"/>
    </source>
</evidence>
<comment type="similarity">
    <text evidence="2 6">Belongs to the band 7/mec-2 family. HflC subfamily.</text>
</comment>
<dbReference type="InterPro" id="IPR001107">
    <property type="entry name" value="Band_7"/>
</dbReference>